<dbReference type="EMBL" id="JXJN01009231">
    <property type="status" value="NOT_ANNOTATED_CDS"/>
    <property type="molecule type" value="Genomic_DNA"/>
</dbReference>
<reference evidence="2" key="1">
    <citation type="submission" date="2015-01" db="EMBL/GenBank/DDBJ databases">
        <authorList>
            <person name="Aksoy S."/>
            <person name="Warren W."/>
            <person name="Wilson R.K."/>
        </authorList>
    </citation>
    <scope>NUCLEOTIDE SEQUENCE [LARGE SCALE GENOMIC DNA]</scope>
    <source>
        <strain evidence="2">IAEA</strain>
    </source>
</reference>
<dbReference type="EnsemblMetazoa" id="GPPI020716-RA">
    <property type="protein sequence ID" value="GPPI020716-PA"/>
    <property type="gene ID" value="GPPI020716"/>
</dbReference>
<reference evidence="1" key="2">
    <citation type="submission" date="2020-05" db="UniProtKB">
        <authorList>
            <consortium name="EnsemblMetazoa"/>
        </authorList>
    </citation>
    <scope>IDENTIFICATION</scope>
    <source>
        <strain evidence="1">IAEA</strain>
    </source>
</reference>
<accession>A0A1B0B6U1</accession>
<dbReference type="VEuPathDB" id="VectorBase:GPPI020716"/>
<proteinExistence type="predicted"/>
<evidence type="ECO:0000313" key="1">
    <source>
        <dbReference type="EnsemblMetazoa" id="GPPI020716-PA"/>
    </source>
</evidence>
<dbReference type="Proteomes" id="UP000092460">
    <property type="component" value="Unassembled WGS sequence"/>
</dbReference>
<dbReference type="AlphaFoldDB" id="A0A1B0B6U1"/>
<sequence length="73" mass="8826">MKGDWLQNFMTYQSFRFFPDVHNLLVILIDPPFILYKPLLLLFPSTEMDTKTDKFFLFSSPKKSQARRLLLYY</sequence>
<organism evidence="1 2">
    <name type="scientific">Glossina palpalis gambiensis</name>
    <dbReference type="NCBI Taxonomy" id="67801"/>
    <lineage>
        <taxon>Eukaryota</taxon>
        <taxon>Metazoa</taxon>
        <taxon>Ecdysozoa</taxon>
        <taxon>Arthropoda</taxon>
        <taxon>Hexapoda</taxon>
        <taxon>Insecta</taxon>
        <taxon>Pterygota</taxon>
        <taxon>Neoptera</taxon>
        <taxon>Endopterygota</taxon>
        <taxon>Diptera</taxon>
        <taxon>Brachycera</taxon>
        <taxon>Muscomorpha</taxon>
        <taxon>Hippoboscoidea</taxon>
        <taxon>Glossinidae</taxon>
        <taxon>Glossina</taxon>
    </lineage>
</organism>
<protein>
    <submittedName>
        <fullName evidence="1">Uncharacterized protein</fullName>
    </submittedName>
</protein>
<keyword evidence="2" id="KW-1185">Reference proteome</keyword>
<evidence type="ECO:0000313" key="2">
    <source>
        <dbReference type="Proteomes" id="UP000092460"/>
    </source>
</evidence>
<name>A0A1B0B6U1_9MUSC</name>